<feature type="region of interest" description="Disordered" evidence="1">
    <location>
        <begin position="193"/>
        <end position="236"/>
    </location>
</feature>
<evidence type="ECO:0000313" key="3">
    <source>
        <dbReference type="EMBL" id="KAF2674751.1"/>
    </source>
</evidence>
<dbReference type="PANTHER" id="PTHR38049:SF2">
    <property type="entry name" value="RICIN B LECTIN DOMAIN-CONTAINING PROTEIN"/>
    <property type="match status" value="1"/>
</dbReference>
<dbReference type="EMBL" id="MU004230">
    <property type="protein sequence ID" value="KAF2674751.1"/>
    <property type="molecule type" value="Genomic_DNA"/>
</dbReference>
<gene>
    <name evidence="3" type="ORF">BT63DRAFT_462311</name>
</gene>
<feature type="signal peptide" evidence="2">
    <location>
        <begin position="1"/>
        <end position="21"/>
    </location>
</feature>
<name>A0A6A6UTK5_9PEZI</name>
<dbReference type="OrthoDB" id="3928002at2759"/>
<evidence type="ECO:0000313" key="4">
    <source>
        <dbReference type="Proteomes" id="UP000799302"/>
    </source>
</evidence>
<dbReference type="AlphaFoldDB" id="A0A6A6UTK5"/>
<accession>A0A6A6UTK5</accession>
<dbReference type="PANTHER" id="PTHR38049">
    <property type="entry name" value="RICIN B LECTIN DOMAIN-CONTAINING PROTEIN"/>
    <property type="match status" value="1"/>
</dbReference>
<sequence>MVLGILTAIAACPAIVGTTEAVRQGQRKNSKEQHRGLKTNVLVSCSTDTRPGKEVNGGALVLRNNKIYVSTPSPSYPEGRDDEHLFAGYFLAYPEKNWGRQGEGLVSTISDDPPQLNWVYVDSDTYEVKYGLKVDSLPHIVGPWDCTRIDKRITLEGWEGFMVVREEPGEWALYFDREDDGLRDKVSPDKRILEVTMARKERRQEKPKPESDSESEPEPESEVATETELESESNSD</sequence>
<feature type="compositionally biased region" description="Acidic residues" evidence="1">
    <location>
        <begin position="212"/>
        <end position="236"/>
    </location>
</feature>
<proteinExistence type="predicted"/>
<keyword evidence="2" id="KW-0732">Signal</keyword>
<evidence type="ECO:0000256" key="1">
    <source>
        <dbReference type="SAM" id="MobiDB-lite"/>
    </source>
</evidence>
<reference evidence="3" key="1">
    <citation type="journal article" date="2020" name="Stud. Mycol.">
        <title>101 Dothideomycetes genomes: a test case for predicting lifestyles and emergence of pathogens.</title>
        <authorList>
            <person name="Haridas S."/>
            <person name="Albert R."/>
            <person name="Binder M."/>
            <person name="Bloem J."/>
            <person name="Labutti K."/>
            <person name="Salamov A."/>
            <person name="Andreopoulos B."/>
            <person name="Baker S."/>
            <person name="Barry K."/>
            <person name="Bills G."/>
            <person name="Bluhm B."/>
            <person name="Cannon C."/>
            <person name="Castanera R."/>
            <person name="Culley D."/>
            <person name="Daum C."/>
            <person name="Ezra D."/>
            <person name="Gonzalez J."/>
            <person name="Henrissat B."/>
            <person name="Kuo A."/>
            <person name="Liang C."/>
            <person name="Lipzen A."/>
            <person name="Lutzoni F."/>
            <person name="Magnuson J."/>
            <person name="Mondo S."/>
            <person name="Nolan M."/>
            <person name="Ohm R."/>
            <person name="Pangilinan J."/>
            <person name="Park H.-J."/>
            <person name="Ramirez L."/>
            <person name="Alfaro M."/>
            <person name="Sun H."/>
            <person name="Tritt A."/>
            <person name="Yoshinaga Y."/>
            <person name="Zwiers L.-H."/>
            <person name="Turgeon B."/>
            <person name="Goodwin S."/>
            <person name="Spatafora J."/>
            <person name="Crous P."/>
            <person name="Grigoriev I."/>
        </authorList>
    </citation>
    <scope>NUCLEOTIDE SEQUENCE</scope>
    <source>
        <strain evidence="3">CBS 115976</strain>
    </source>
</reference>
<evidence type="ECO:0000256" key="2">
    <source>
        <dbReference type="SAM" id="SignalP"/>
    </source>
</evidence>
<keyword evidence="4" id="KW-1185">Reference proteome</keyword>
<dbReference type="Proteomes" id="UP000799302">
    <property type="component" value="Unassembled WGS sequence"/>
</dbReference>
<protein>
    <submittedName>
        <fullName evidence="3">Uncharacterized protein</fullName>
    </submittedName>
</protein>
<organism evidence="3 4">
    <name type="scientific">Microthyrium microscopicum</name>
    <dbReference type="NCBI Taxonomy" id="703497"/>
    <lineage>
        <taxon>Eukaryota</taxon>
        <taxon>Fungi</taxon>
        <taxon>Dikarya</taxon>
        <taxon>Ascomycota</taxon>
        <taxon>Pezizomycotina</taxon>
        <taxon>Dothideomycetes</taxon>
        <taxon>Dothideomycetes incertae sedis</taxon>
        <taxon>Microthyriales</taxon>
        <taxon>Microthyriaceae</taxon>
        <taxon>Microthyrium</taxon>
    </lineage>
</organism>
<feature type="compositionally biased region" description="Basic and acidic residues" evidence="1">
    <location>
        <begin position="193"/>
        <end position="211"/>
    </location>
</feature>
<feature type="chain" id="PRO_5025369970" evidence="2">
    <location>
        <begin position="22"/>
        <end position="236"/>
    </location>
</feature>